<dbReference type="Proteomes" id="UP000315677">
    <property type="component" value="Unassembled WGS sequence"/>
</dbReference>
<evidence type="ECO:0000313" key="2">
    <source>
        <dbReference type="Proteomes" id="UP000315677"/>
    </source>
</evidence>
<gene>
    <name evidence="1" type="ORF">FB558_2010</name>
</gene>
<name>A0A543E0X2_9PSEU</name>
<protein>
    <recommendedName>
        <fullName evidence="3">DUF559 domain-containing protein</fullName>
    </recommendedName>
</protein>
<dbReference type="RefSeq" id="WP_142050706.1">
    <property type="nucleotide sequence ID" value="NZ_VFPA01000001.1"/>
</dbReference>
<keyword evidence="2" id="KW-1185">Reference proteome</keyword>
<proteinExistence type="predicted"/>
<evidence type="ECO:0000313" key="1">
    <source>
        <dbReference type="EMBL" id="TQM15227.1"/>
    </source>
</evidence>
<reference evidence="1 2" key="1">
    <citation type="submission" date="2019-06" db="EMBL/GenBank/DDBJ databases">
        <title>Sequencing the genomes of 1000 actinobacteria strains.</title>
        <authorList>
            <person name="Klenk H.-P."/>
        </authorList>
    </citation>
    <scope>NUCLEOTIDE SEQUENCE [LARGE SCALE GENOMIC DNA]</scope>
    <source>
        <strain evidence="1 2">DSM 45301</strain>
    </source>
</reference>
<dbReference type="SUPFAM" id="SSF52980">
    <property type="entry name" value="Restriction endonuclease-like"/>
    <property type="match status" value="1"/>
</dbReference>
<comment type="caution">
    <text evidence="1">The sequence shown here is derived from an EMBL/GenBank/DDBJ whole genome shotgun (WGS) entry which is preliminary data.</text>
</comment>
<dbReference type="AlphaFoldDB" id="A0A543E0X2"/>
<dbReference type="EMBL" id="VFPA01000001">
    <property type="protein sequence ID" value="TQM15227.1"/>
    <property type="molecule type" value="Genomic_DNA"/>
</dbReference>
<organism evidence="1 2">
    <name type="scientific">Pseudonocardia kunmingensis</name>
    <dbReference type="NCBI Taxonomy" id="630975"/>
    <lineage>
        <taxon>Bacteria</taxon>
        <taxon>Bacillati</taxon>
        <taxon>Actinomycetota</taxon>
        <taxon>Actinomycetes</taxon>
        <taxon>Pseudonocardiales</taxon>
        <taxon>Pseudonocardiaceae</taxon>
        <taxon>Pseudonocardia</taxon>
    </lineage>
</organism>
<dbReference type="Gene3D" id="3.40.960.10">
    <property type="entry name" value="VSR Endonuclease"/>
    <property type="match status" value="1"/>
</dbReference>
<dbReference type="OrthoDB" id="3173471at2"/>
<sequence length="298" mass="32803">MALPVPGLHGAHLRSHLVAVFGRHRVAHAVANKELRPLWRGVLVEPGRMLDPWTRAAAATLSAGPHSAITGATAAALHGCPAADSPDTHILLPYGYRTRSRNGLVVHHGSQFAEDVLELEGVRVLPLDRVIADLLCLLRPQDALAVADQALGAARASHELFRRQVAARLERRLDPRGTVRAASLLDLASERVDSPAESWIRLKIVENGFPVPEVNWPVTDAAGKEIYRLDLAWPQLRIMLEYDGVAAHAGQEEHDRARRADLERRGWIVVVATLEDLRAFSRVLAALRSAFRARGYTW</sequence>
<evidence type="ECO:0008006" key="3">
    <source>
        <dbReference type="Google" id="ProtNLM"/>
    </source>
</evidence>
<accession>A0A543E0X2</accession>
<dbReference type="InterPro" id="IPR011335">
    <property type="entry name" value="Restrct_endonuc-II-like"/>
</dbReference>